<dbReference type="Proteomes" id="UP000319213">
    <property type="component" value="Unassembled WGS sequence"/>
</dbReference>
<dbReference type="OrthoDB" id="3697516at2"/>
<evidence type="ECO:0000256" key="1">
    <source>
        <dbReference type="SAM" id="Phobius"/>
    </source>
</evidence>
<gene>
    <name evidence="2" type="ORF">FHX40_4650</name>
</gene>
<protein>
    <submittedName>
        <fullName evidence="2">Uncharacterized protein</fullName>
    </submittedName>
</protein>
<keyword evidence="1" id="KW-1133">Transmembrane helix</keyword>
<evidence type="ECO:0000313" key="2">
    <source>
        <dbReference type="EMBL" id="TQM72505.1"/>
    </source>
</evidence>
<keyword evidence="1" id="KW-0812">Transmembrane</keyword>
<accession>A0A543IPL0</accession>
<dbReference type="RefSeq" id="WP_142262059.1">
    <property type="nucleotide sequence ID" value="NZ_BMPV01000002.1"/>
</dbReference>
<sequence length="153" mass="16432">MNPVSRRTPMAGWIVWSIRVTVTAHLVSVLAQGVTAGMFITGDVDLLRLHSINGEVASGLATLQFVAAILLWRPGRGAAWPMWLSLLLTLLEGAQHTTGLWRVLDLHIPLAMLIVGISAVMAVWAWGRIEGRAADVPAVARDERAGAPQGTRA</sequence>
<keyword evidence="1" id="KW-0472">Membrane</keyword>
<feature type="transmembrane region" description="Helical" evidence="1">
    <location>
        <begin position="106"/>
        <end position="127"/>
    </location>
</feature>
<keyword evidence="3" id="KW-1185">Reference proteome</keyword>
<dbReference type="AlphaFoldDB" id="A0A543IPL0"/>
<comment type="caution">
    <text evidence="2">The sequence shown here is derived from an EMBL/GenBank/DDBJ whole genome shotgun (WGS) entry which is preliminary data.</text>
</comment>
<reference evidence="2 3" key="1">
    <citation type="submission" date="2019-06" db="EMBL/GenBank/DDBJ databases">
        <title>Sequencing the genomes of 1000 actinobacteria strains.</title>
        <authorList>
            <person name="Klenk H.-P."/>
        </authorList>
    </citation>
    <scope>NUCLEOTIDE SEQUENCE [LARGE SCALE GENOMIC DNA]</scope>
    <source>
        <strain evidence="2 3">DSM 43186</strain>
    </source>
</reference>
<organism evidence="2 3">
    <name type="scientific">Thermopolyspora flexuosa</name>
    <dbReference type="NCBI Taxonomy" id="103836"/>
    <lineage>
        <taxon>Bacteria</taxon>
        <taxon>Bacillati</taxon>
        <taxon>Actinomycetota</taxon>
        <taxon>Actinomycetes</taxon>
        <taxon>Streptosporangiales</taxon>
        <taxon>Streptosporangiaceae</taxon>
        <taxon>Thermopolyspora</taxon>
    </lineage>
</organism>
<feature type="transmembrane region" description="Helical" evidence="1">
    <location>
        <begin position="52"/>
        <end position="72"/>
    </location>
</feature>
<evidence type="ECO:0000313" key="3">
    <source>
        <dbReference type="Proteomes" id="UP000319213"/>
    </source>
</evidence>
<name>A0A543IPL0_9ACTN</name>
<feature type="transmembrane region" description="Helical" evidence="1">
    <location>
        <begin position="20"/>
        <end position="40"/>
    </location>
</feature>
<feature type="transmembrane region" description="Helical" evidence="1">
    <location>
        <begin position="78"/>
        <end position="94"/>
    </location>
</feature>
<proteinExistence type="predicted"/>
<dbReference type="EMBL" id="VFPQ01000002">
    <property type="protein sequence ID" value="TQM72505.1"/>
    <property type="molecule type" value="Genomic_DNA"/>
</dbReference>